<proteinExistence type="predicted"/>
<keyword evidence="2" id="KW-1185">Reference proteome</keyword>
<dbReference type="Proteomes" id="UP000824469">
    <property type="component" value="Unassembled WGS sequence"/>
</dbReference>
<dbReference type="EMBL" id="JAHRHJ020000009">
    <property type="protein sequence ID" value="KAH9301193.1"/>
    <property type="molecule type" value="Genomic_DNA"/>
</dbReference>
<evidence type="ECO:0000313" key="2">
    <source>
        <dbReference type="Proteomes" id="UP000824469"/>
    </source>
</evidence>
<protein>
    <submittedName>
        <fullName evidence="1">Uncharacterized protein</fullName>
    </submittedName>
</protein>
<gene>
    <name evidence="1" type="ORF">KI387_012776</name>
</gene>
<feature type="non-terminal residue" evidence="1">
    <location>
        <position position="1"/>
    </location>
</feature>
<feature type="non-terminal residue" evidence="1">
    <location>
        <position position="66"/>
    </location>
</feature>
<name>A0AA38FG91_TAXCH</name>
<evidence type="ECO:0000313" key="1">
    <source>
        <dbReference type="EMBL" id="KAH9301193.1"/>
    </source>
</evidence>
<accession>A0AA38FG91</accession>
<sequence length="66" mass="7304">KHEALGAAQDPHKTHLEELGKLIAQKMDLLEGRMTSISSVVLVLQNEKGEITRDELESIAVDIPEK</sequence>
<dbReference type="AlphaFoldDB" id="A0AA38FG91"/>
<comment type="caution">
    <text evidence="1">The sequence shown here is derived from an EMBL/GenBank/DDBJ whole genome shotgun (WGS) entry which is preliminary data.</text>
</comment>
<organism evidence="1 2">
    <name type="scientific">Taxus chinensis</name>
    <name type="common">Chinese yew</name>
    <name type="synonym">Taxus wallichiana var. chinensis</name>
    <dbReference type="NCBI Taxonomy" id="29808"/>
    <lineage>
        <taxon>Eukaryota</taxon>
        <taxon>Viridiplantae</taxon>
        <taxon>Streptophyta</taxon>
        <taxon>Embryophyta</taxon>
        <taxon>Tracheophyta</taxon>
        <taxon>Spermatophyta</taxon>
        <taxon>Pinopsida</taxon>
        <taxon>Pinidae</taxon>
        <taxon>Conifers II</taxon>
        <taxon>Cupressales</taxon>
        <taxon>Taxaceae</taxon>
        <taxon>Taxus</taxon>
    </lineage>
</organism>
<reference evidence="1 2" key="1">
    <citation type="journal article" date="2021" name="Nat. Plants">
        <title>The Taxus genome provides insights into paclitaxel biosynthesis.</title>
        <authorList>
            <person name="Xiong X."/>
            <person name="Gou J."/>
            <person name="Liao Q."/>
            <person name="Li Y."/>
            <person name="Zhou Q."/>
            <person name="Bi G."/>
            <person name="Li C."/>
            <person name="Du R."/>
            <person name="Wang X."/>
            <person name="Sun T."/>
            <person name="Guo L."/>
            <person name="Liang H."/>
            <person name="Lu P."/>
            <person name="Wu Y."/>
            <person name="Zhang Z."/>
            <person name="Ro D.K."/>
            <person name="Shang Y."/>
            <person name="Huang S."/>
            <person name="Yan J."/>
        </authorList>
    </citation>
    <scope>NUCLEOTIDE SEQUENCE [LARGE SCALE GENOMIC DNA]</scope>
    <source>
        <strain evidence="1">Ta-2019</strain>
    </source>
</reference>